<dbReference type="OrthoDB" id="3210378at2759"/>
<dbReference type="InParanoid" id="E4ZI52"/>
<accession>E4ZI52</accession>
<proteinExistence type="predicted"/>
<evidence type="ECO:0000256" key="1">
    <source>
        <dbReference type="SAM" id="MobiDB-lite"/>
    </source>
</evidence>
<dbReference type="EMBL" id="FP929065">
    <property type="protein sequence ID" value="CBX91195.1"/>
    <property type="molecule type" value="Genomic_DNA"/>
</dbReference>
<dbReference type="AlphaFoldDB" id="E4ZI52"/>
<gene>
    <name evidence="2" type="ORF">LEMA_P062290.1</name>
</gene>
<reference evidence="3" key="1">
    <citation type="journal article" date="2011" name="Nat. Commun.">
        <title>Effector diversification within compartments of the Leptosphaeria maculans genome affected by Repeat-Induced Point mutations.</title>
        <authorList>
            <person name="Rouxel T."/>
            <person name="Grandaubert J."/>
            <person name="Hane J.K."/>
            <person name="Hoede C."/>
            <person name="van de Wouw A.P."/>
            <person name="Couloux A."/>
            <person name="Dominguez V."/>
            <person name="Anthouard V."/>
            <person name="Bally P."/>
            <person name="Bourras S."/>
            <person name="Cozijnsen A.J."/>
            <person name="Ciuffetti L.M."/>
            <person name="Degrave A."/>
            <person name="Dilmaghani A."/>
            <person name="Duret L."/>
            <person name="Fudal I."/>
            <person name="Goodwin S.B."/>
            <person name="Gout L."/>
            <person name="Glaser N."/>
            <person name="Linglin J."/>
            <person name="Kema G.H.J."/>
            <person name="Lapalu N."/>
            <person name="Lawrence C.B."/>
            <person name="May K."/>
            <person name="Meyer M."/>
            <person name="Ollivier B."/>
            <person name="Poulain J."/>
            <person name="Schoch C.L."/>
            <person name="Simon A."/>
            <person name="Spatafora J.W."/>
            <person name="Stachowiak A."/>
            <person name="Turgeon B.G."/>
            <person name="Tyler B.M."/>
            <person name="Vincent D."/>
            <person name="Weissenbach J."/>
            <person name="Amselem J."/>
            <person name="Quesneville H."/>
            <person name="Oliver R.P."/>
            <person name="Wincker P."/>
            <person name="Balesdent M.-H."/>
            <person name="Howlett B.J."/>
        </authorList>
    </citation>
    <scope>NUCLEOTIDE SEQUENCE [LARGE SCALE GENOMIC DNA]</scope>
    <source>
        <strain evidence="3">JN3 / isolate v23.1.3 / race Av1-4-5-6-7-8</strain>
    </source>
</reference>
<evidence type="ECO:0000313" key="3">
    <source>
        <dbReference type="Proteomes" id="UP000002668"/>
    </source>
</evidence>
<dbReference type="STRING" id="985895.E4ZI52"/>
<protein>
    <recommendedName>
        <fullName evidence="4">F-box domain-containing protein</fullName>
    </recommendedName>
</protein>
<dbReference type="Proteomes" id="UP000002668">
    <property type="component" value="Genome"/>
</dbReference>
<dbReference type="eggNOG" id="ENOG502SN6Z">
    <property type="taxonomic scope" value="Eukaryota"/>
</dbReference>
<evidence type="ECO:0008006" key="4">
    <source>
        <dbReference type="Google" id="ProtNLM"/>
    </source>
</evidence>
<evidence type="ECO:0000313" key="2">
    <source>
        <dbReference type="EMBL" id="CBX91195.1"/>
    </source>
</evidence>
<feature type="region of interest" description="Disordered" evidence="1">
    <location>
        <begin position="1"/>
        <end position="45"/>
    </location>
</feature>
<keyword evidence="3" id="KW-1185">Reference proteome</keyword>
<sequence length="704" mass="78141">MFLPKRLRSNTSGGAEMCTPSRSNNASELQKRTQSRDRSESLPQTLARTRLSEGSIYHNIDPPHLVPTPWESDRRKWHPAIIHRRSIQRKRIPARLFQTMPREIYDCILAHIRILDLKGDRACSSCYLRDMVSLSLVSKAWNRAAIAQLYRSIILPPCDVHDTLSDPRKAGLSRLKMLHRTLREQPTLGQYVLELNLAEIYALYNKAGSGKEDIVNQVASLVMAAPNLERLLGFQIPFTHSFDRLSHALSIRRNLKEQFWLLGKWDVVSSEEEEEAIGPYYHEARDPTERFLLLNSRHDILSTLVLHQEEGQTFPHINFRAIIGALRHLPALRHLALSGLVASSFTNVTLNALPAGLRSLRLENLAGVNDSGLQRFFKSPQASSVARLTLVNLALKSLLTLSDIFSASLSTLSSFTIAQDQAPMFTAHTTVPNFRSPNLRYIHWEFRSEAGPPPTLPTSLSSSTAEQLCFPFKTSEPISCLATSLLATSIQEGGFPALHHIRIPHDPQGLIQNLCKPLFAALTPYEVASLMTTSSRRVGSNGFSIDIQNLPDTQKVERFLVTDYRPSSVRADSGLGSSSMSSAADQCALSPLRSRIAAHCRILAARKEAAMKIQVVDPNGAVCVNDVIGGYVGDVASQISYELEPDRIQTSNTSVCGSSNRSEWLIGVQDLIDDTSRHKQRRGSCGHAIGSIVGRDAVRAENLF</sequence>
<name>E4ZI52_LEPMJ</name>
<dbReference type="HOGENOM" id="CLU_008827_1_0_1"/>
<dbReference type="OMA" id="EGCTGRW"/>
<organism evidence="3">
    <name type="scientific">Leptosphaeria maculans (strain JN3 / isolate v23.1.3 / race Av1-4-5-6-7-8)</name>
    <name type="common">Blackleg fungus</name>
    <name type="synonym">Phoma lingam</name>
    <dbReference type="NCBI Taxonomy" id="985895"/>
    <lineage>
        <taxon>Eukaryota</taxon>
        <taxon>Fungi</taxon>
        <taxon>Dikarya</taxon>
        <taxon>Ascomycota</taxon>
        <taxon>Pezizomycotina</taxon>
        <taxon>Dothideomycetes</taxon>
        <taxon>Pleosporomycetidae</taxon>
        <taxon>Pleosporales</taxon>
        <taxon>Pleosporineae</taxon>
        <taxon>Leptosphaeriaceae</taxon>
        <taxon>Plenodomus</taxon>
        <taxon>Plenodomus lingam/Leptosphaeria maculans species complex</taxon>
    </lineage>
</organism>
<dbReference type="VEuPathDB" id="FungiDB:LEMA_P062290.1"/>
<feature type="compositionally biased region" description="Basic and acidic residues" evidence="1">
    <location>
        <begin position="29"/>
        <end position="40"/>
    </location>
</feature>